<comment type="caution">
    <text evidence="1">The sequence shown here is derived from an EMBL/GenBank/DDBJ whole genome shotgun (WGS) entry which is preliminary data.</text>
</comment>
<dbReference type="Proteomes" id="UP000031668">
    <property type="component" value="Unassembled WGS sequence"/>
</dbReference>
<reference evidence="1 2" key="1">
    <citation type="journal article" date="2014" name="Genome Biol. Evol.">
        <title>The genome of the myxosporean Thelohanellus kitauei shows adaptations to nutrient acquisition within its fish host.</title>
        <authorList>
            <person name="Yang Y."/>
            <person name="Xiong J."/>
            <person name="Zhou Z."/>
            <person name="Huo F."/>
            <person name="Miao W."/>
            <person name="Ran C."/>
            <person name="Liu Y."/>
            <person name="Zhang J."/>
            <person name="Feng J."/>
            <person name="Wang M."/>
            <person name="Wang M."/>
            <person name="Wang L."/>
            <person name="Yao B."/>
        </authorList>
    </citation>
    <scope>NUCLEOTIDE SEQUENCE [LARGE SCALE GENOMIC DNA]</scope>
    <source>
        <strain evidence="1">Wuqing</strain>
    </source>
</reference>
<keyword evidence="2" id="KW-1185">Reference proteome</keyword>
<gene>
    <name evidence="1" type="ORF">RF11_02494</name>
</gene>
<evidence type="ECO:0000313" key="1">
    <source>
        <dbReference type="EMBL" id="KII62374.1"/>
    </source>
</evidence>
<evidence type="ECO:0000313" key="2">
    <source>
        <dbReference type="Proteomes" id="UP000031668"/>
    </source>
</evidence>
<organism evidence="1 2">
    <name type="scientific">Thelohanellus kitauei</name>
    <name type="common">Myxosporean</name>
    <dbReference type="NCBI Taxonomy" id="669202"/>
    <lineage>
        <taxon>Eukaryota</taxon>
        <taxon>Metazoa</taxon>
        <taxon>Cnidaria</taxon>
        <taxon>Myxozoa</taxon>
        <taxon>Myxosporea</taxon>
        <taxon>Bivalvulida</taxon>
        <taxon>Platysporina</taxon>
        <taxon>Myxobolidae</taxon>
        <taxon>Thelohanellus</taxon>
    </lineage>
</organism>
<protein>
    <submittedName>
        <fullName evidence="1">Uncharacterized protein</fullName>
    </submittedName>
</protein>
<proteinExistence type="predicted"/>
<accession>A0A0C2MDJ1</accession>
<dbReference type="EMBL" id="JWZT01004999">
    <property type="protein sequence ID" value="KII62374.1"/>
    <property type="molecule type" value="Genomic_DNA"/>
</dbReference>
<sequence>MPKIYPNILALISFQHFPPHLRMRFTSLKLFNIIVTSYLPISYDNINYLTQRFKSTPCIEDSISLNAVYPQFTMLRKHNGSIQHKKTVISTQTSPEIPPASI</sequence>
<name>A0A0C2MDJ1_THEKT</name>
<dbReference type="AlphaFoldDB" id="A0A0C2MDJ1"/>